<keyword evidence="6" id="KW-0472">Membrane</keyword>
<dbReference type="InterPro" id="IPR000719">
    <property type="entry name" value="Prot_kinase_dom"/>
</dbReference>
<dbReference type="InterPro" id="IPR011009">
    <property type="entry name" value="Kinase-like_dom_sf"/>
</dbReference>
<gene>
    <name evidence="8" type="primary">pknD_8</name>
    <name evidence="8" type="ORF">Enr13x_37600</name>
</gene>
<dbReference type="EC" id="2.7.11.1" evidence="8"/>
<accession>A0A518HSS0</accession>
<dbReference type="PROSITE" id="PS50011">
    <property type="entry name" value="PROTEIN_KINASE_DOM"/>
    <property type="match status" value="1"/>
</dbReference>
<evidence type="ECO:0000256" key="5">
    <source>
        <dbReference type="SAM" id="MobiDB-lite"/>
    </source>
</evidence>
<dbReference type="PANTHER" id="PTHR43289">
    <property type="entry name" value="MITOGEN-ACTIVATED PROTEIN KINASE KINASE KINASE 20-RELATED"/>
    <property type="match status" value="1"/>
</dbReference>
<dbReference type="OrthoDB" id="6111975at2"/>
<name>A0A518HSS0_9BACT</name>
<reference evidence="8 9" key="1">
    <citation type="submission" date="2019-03" db="EMBL/GenBank/DDBJ databases">
        <title>Deep-cultivation of Planctomycetes and their phenomic and genomic characterization uncovers novel biology.</title>
        <authorList>
            <person name="Wiegand S."/>
            <person name="Jogler M."/>
            <person name="Boedeker C."/>
            <person name="Pinto D."/>
            <person name="Vollmers J."/>
            <person name="Rivas-Marin E."/>
            <person name="Kohn T."/>
            <person name="Peeters S.H."/>
            <person name="Heuer A."/>
            <person name="Rast P."/>
            <person name="Oberbeckmann S."/>
            <person name="Bunk B."/>
            <person name="Jeske O."/>
            <person name="Meyerdierks A."/>
            <person name="Storesund J.E."/>
            <person name="Kallscheuer N."/>
            <person name="Luecker S."/>
            <person name="Lage O.M."/>
            <person name="Pohl T."/>
            <person name="Merkel B.J."/>
            <person name="Hornburger P."/>
            <person name="Mueller R.-W."/>
            <person name="Bruemmer F."/>
            <person name="Labrenz M."/>
            <person name="Spormann A.M."/>
            <person name="Op den Camp H."/>
            <person name="Overmann J."/>
            <person name="Amann R."/>
            <person name="Jetten M.S.M."/>
            <person name="Mascher T."/>
            <person name="Medema M.H."/>
            <person name="Devos D.P."/>
            <person name="Kaster A.-K."/>
            <person name="Ovreas L."/>
            <person name="Rohde M."/>
            <person name="Galperin M.Y."/>
            <person name="Jogler C."/>
        </authorList>
    </citation>
    <scope>NUCLEOTIDE SEQUENCE [LARGE SCALE GENOMIC DNA]</scope>
    <source>
        <strain evidence="8 9">Enr13</strain>
    </source>
</reference>
<keyword evidence="6" id="KW-0812">Transmembrane</keyword>
<dbReference type="SUPFAM" id="SSF56112">
    <property type="entry name" value="Protein kinase-like (PK-like)"/>
    <property type="match status" value="1"/>
</dbReference>
<evidence type="ECO:0000256" key="2">
    <source>
        <dbReference type="ARBA" id="ARBA00022741"/>
    </source>
</evidence>
<dbReference type="InterPro" id="IPR003615">
    <property type="entry name" value="HNH_nuc"/>
</dbReference>
<feature type="region of interest" description="Disordered" evidence="5">
    <location>
        <begin position="193"/>
        <end position="213"/>
    </location>
</feature>
<dbReference type="SMART" id="SM00220">
    <property type="entry name" value="S_TKc"/>
    <property type="match status" value="1"/>
</dbReference>
<dbReference type="CDD" id="cd00085">
    <property type="entry name" value="HNHc"/>
    <property type="match status" value="1"/>
</dbReference>
<keyword evidence="9" id="KW-1185">Reference proteome</keyword>
<dbReference type="SMART" id="SM00507">
    <property type="entry name" value="HNHc"/>
    <property type="match status" value="1"/>
</dbReference>
<dbReference type="GO" id="GO:0004674">
    <property type="term" value="F:protein serine/threonine kinase activity"/>
    <property type="evidence" value="ECO:0007669"/>
    <property type="project" value="UniProtKB-EC"/>
</dbReference>
<feature type="transmembrane region" description="Helical" evidence="6">
    <location>
        <begin position="519"/>
        <end position="540"/>
    </location>
</feature>
<organism evidence="8 9">
    <name type="scientific">Stieleria neptunia</name>
    <dbReference type="NCBI Taxonomy" id="2527979"/>
    <lineage>
        <taxon>Bacteria</taxon>
        <taxon>Pseudomonadati</taxon>
        <taxon>Planctomycetota</taxon>
        <taxon>Planctomycetia</taxon>
        <taxon>Pirellulales</taxon>
        <taxon>Pirellulaceae</taxon>
        <taxon>Stieleria</taxon>
    </lineage>
</organism>
<dbReference type="Gene3D" id="2.130.10.10">
    <property type="entry name" value="YVTN repeat-like/Quinoprotein amine dehydrogenase"/>
    <property type="match status" value="1"/>
</dbReference>
<dbReference type="Gene3D" id="1.10.30.50">
    <property type="match status" value="1"/>
</dbReference>
<dbReference type="InterPro" id="IPR015943">
    <property type="entry name" value="WD40/YVTN_repeat-like_dom_sf"/>
</dbReference>
<dbReference type="Proteomes" id="UP000319004">
    <property type="component" value="Chromosome"/>
</dbReference>
<dbReference type="PANTHER" id="PTHR43289:SF6">
    <property type="entry name" value="SERINE_THREONINE-PROTEIN KINASE NEKL-3"/>
    <property type="match status" value="1"/>
</dbReference>
<evidence type="ECO:0000256" key="6">
    <source>
        <dbReference type="SAM" id="Phobius"/>
    </source>
</evidence>
<dbReference type="KEGG" id="snep:Enr13x_37600"/>
<evidence type="ECO:0000313" key="9">
    <source>
        <dbReference type="Proteomes" id="UP000319004"/>
    </source>
</evidence>
<keyword evidence="2" id="KW-0547">Nucleotide-binding</keyword>
<feature type="domain" description="Protein kinase" evidence="7">
    <location>
        <begin position="229"/>
        <end position="504"/>
    </location>
</feature>
<dbReference type="CDD" id="cd14014">
    <property type="entry name" value="STKc_PknB_like"/>
    <property type="match status" value="1"/>
</dbReference>
<dbReference type="PROSITE" id="PS00108">
    <property type="entry name" value="PROTEIN_KINASE_ST"/>
    <property type="match status" value="1"/>
</dbReference>
<dbReference type="Gene3D" id="1.10.510.10">
    <property type="entry name" value="Transferase(Phosphotransferase) domain 1"/>
    <property type="match status" value="1"/>
</dbReference>
<evidence type="ECO:0000256" key="1">
    <source>
        <dbReference type="ARBA" id="ARBA00022679"/>
    </source>
</evidence>
<protein>
    <submittedName>
        <fullName evidence="8">Serine/threonine-protein kinase PknD</fullName>
        <ecNumber evidence="8">2.7.11.1</ecNumber>
    </submittedName>
</protein>
<evidence type="ECO:0000259" key="7">
    <source>
        <dbReference type="PROSITE" id="PS50011"/>
    </source>
</evidence>
<keyword evidence="4" id="KW-0067">ATP-binding</keyword>
<sequence>MGRPAIPRPVVRQLLLECSHRCCVCGEPFPLENAHIVPWSQTQDHSPENLICLCANCHSRADKEEWGVDLLRDFKASPWADRQHKGPSSVPKTTIKLQIFGVQLADFDDAKRDLVTHAVSAALHKNPDEVSLTAIESGSVKFIFETSETSPDAIREAAKLLEYHIRELLDLAPNSQDSCIRLQIENVRRSGVQPFPRDRTTTIKPGESPNTDLQEHLTSKEHWVSPNGFLILRQLSAGAFGDQYVAFDREAKREVALKRLHPRHSHDRTAQRLFVRNAQIVANLQHPGILPMLKIAQDQASLPYYTTPLVRGSNLHVQMEIEREQAEDNESYAAGIRRSILRFADVCTTVSYVHSQGVLHLDIKPSNIIVGEFNQTYLVDWDCLRVFDSNKRSHVEQEDLDLEADDWTLGTVAFASPEQMTDRRVSIDPTADVFSLGATLYEMLTSHPPRHRGSRLTDPIESPRLFDRRIPVQLERICLKSLEIAPSRRYQTVEELRSEIERWLSGDSLTSRVLKRRLLTLRLAATCCIAALVAILFFFISRETQLTTTLAAVGSRLTTAESQLRAYKRPPTEPVALSTIRASDPILGAALTPEGSDLAIVTHNALLLDKGRVAIELARDYGFWGSVAISPSSLRAAVATREPGQPEFLSQSTVISIYQRTGRFSSFTVDERVHQIEFCNDEQLVVASTSGVTIFDLEGDAKSKLSTRPRNFAISPIETSLAVTTIDGRTLSWNWSTSTVREFDAGSNRRHEAVVAYSHDGSSFCTSDMKGALHVFLVARNDHRQLPGCYGIVGGAFLSNRHLVVVDYECRVYLWDLESLRLVQMTSPKTLQRVVDVARNGMQIATIDSEENERIITIWSFQDFANGFL</sequence>
<dbReference type="Pfam" id="PF00069">
    <property type="entry name" value="Pkinase"/>
    <property type="match status" value="1"/>
</dbReference>
<dbReference type="EMBL" id="CP037423">
    <property type="protein sequence ID" value="QDV43900.1"/>
    <property type="molecule type" value="Genomic_DNA"/>
</dbReference>
<dbReference type="Gene3D" id="3.30.200.20">
    <property type="entry name" value="Phosphorylase Kinase, domain 1"/>
    <property type="match status" value="1"/>
</dbReference>
<dbReference type="InterPro" id="IPR008271">
    <property type="entry name" value="Ser/Thr_kinase_AS"/>
</dbReference>
<evidence type="ECO:0000313" key="8">
    <source>
        <dbReference type="EMBL" id="QDV43900.1"/>
    </source>
</evidence>
<keyword evidence="3 8" id="KW-0418">Kinase</keyword>
<dbReference type="GO" id="GO:0005524">
    <property type="term" value="F:ATP binding"/>
    <property type="evidence" value="ECO:0007669"/>
    <property type="project" value="UniProtKB-KW"/>
</dbReference>
<proteinExistence type="predicted"/>
<evidence type="ECO:0000256" key="3">
    <source>
        <dbReference type="ARBA" id="ARBA00022777"/>
    </source>
</evidence>
<dbReference type="Pfam" id="PF13391">
    <property type="entry name" value="HNH_2"/>
    <property type="match status" value="1"/>
</dbReference>
<keyword evidence="6" id="KW-1133">Transmembrane helix</keyword>
<evidence type="ECO:0000256" key="4">
    <source>
        <dbReference type="ARBA" id="ARBA00022840"/>
    </source>
</evidence>
<dbReference type="SUPFAM" id="SSF82171">
    <property type="entry name" value="DPP6 N-terminal domain-like"/>
    <property type="match status" value="1"/>
</dbReference>
<dbReference type="AlphaFoldDB" id="A0A518HSS0"/>
<keyword evidence="1 8" id="KW-0808">Transferase</keyword>